<keyword evidence="6 8" id="KW-0472">Membrane</keyword>
<feature type="transmembrane region" description="Helical" evidence="8">
    <location>
        <begin position="344"/>
        <end position="366"/>
    </location>
</feature>
<comment type="subcellular location">
    <subcellularLocation>
        <location evidence="1">Cell membrane</location>
        <topology evidence="1">Multi-pass membrane protein</topology>
    </subcellularLocation>
</comment>
<evidence type="ECO:0000256" key="8">
    <source>
        <dbReference type="SAM" id="Phobius"/>
    </source>
</evidence>
<dbReference type="Gene3D" id="1.20.1250.20">
    <property type="entry name" value="MFS general substrate transporter like domains"/>
    <property type="match status" value="1"/>
</dbReference>
<feature type="transmembrane region" description="Helical" evidence="8">
    <location>
        <begin position="372"/>
        <end position="398"/>
    </location>
</feature>
<evidence type="ECO:0000259" key="9">
    <source>
        <dbReference type="PROSITE" id="PS50850"/>
    </source>
</evidence>
<dbReference type="NCBIfam" id="TIGR00879">
    <property type="entry name" value="SP"/>
    <property type="match status" value="1"/>
</dbReference>
<dbReference type="EMBL" id="GBHO01030914">
    <property type="protein sequence ID" value="JAG12690.1"/>
    <property type="molecule type" value="Transcribed_RNA"/>
</dbReference>
<feature type="transmembrane region" description="Helical" evidence="8">
    <location>
        <begin position="410"/>
        <end position="431"/>
    </location>
</feature>
<feature type="non-terminal residue" evidence="10">
    <location>
        <position position="464"/>
    </location>
</feature>
<dbReference type="PROSITE" id="PS00217">
    <property type="entry name" value="SUGAR_TRANSPORT_2"/>
    <property type="match status" value="1"/>
</dbReference>
<accession>A0A0A9X6J2</accession>
<proteinExistence type="inferred from homology"/>
<keyword evidence="10" id="KW-0762">Sugar transport</keyword>
<keyword evidence="3" id="KW-1003">Cell membrane</keyword>
<dbReference type="InterPro" id="IPR003663">
    <property type="entry name" value="Sugar/inositol_transpt"/>
</dbReference>
<dbReference type="InterPro" id="IPR005829">
    <property type="entry name" value="Sugar_transporter_CS"/>
</dbReference>
<evidence type="ECO:0000256" key="4">
    <source>
        <dbReference type="ARBA" id="ARBA00022692"/>
    </source>
</evidence>
<reference evidence="10" key="1">
    <citation type="journal article" date="2014" name="PLoS ONE">
        <title>Transcriptome-Based Identification of ABC Transporters in the Western Tarnished Plant Bug Lygus hesperus.</title>
        <authorList>
            <person name="Hull J.J."/>
            <person name="Chaney K."/>
            <person name="Geib S.M."/>
            <person name="Fabrick J.A."/>
            <person name="Brent C.S."/>
            <person name="Walsh D."/>
            <person name="Lavine L.C."/>
        </authorList>
    </citation>
    <scope>NUCLEOTIDE SEQUENCE</scope>
</reference>
<evidence type="ECO:0000256" key="2">
    <source>
        <dbReference type="ARBA" id="ARBA00022448"/>
    </source>
</evidence>
<dbReference type="SUPFAM" id="SSF103473">
    <property type="entry name" value="MFS general substrate transporter"/>
    <property type="match status" value="1"/>
</dbReference>
<dbReference type="Pfam" id="PF00083">
    <property type="entry name" value="Sugar_tr"/>
    <property type="match status" value="1"/>
</dbReference>
<evidence type="ECO:0000256" key="7">
    <source>
        <dbReference type="RuleBase" id="RU003346"/>
    </source>
</evidence>
<feature type="transmembrane region" description="Helical" evidence="8">
    <location>
        <begin position="20"/>
        <end position="41"/>
    </location>
</feature>
<evidence type="ECO:0000256" key="1">
    <source>
        <dbReference type="ARBA" id="ARBA00004651"/>
    </source>
</evidence>
<evidence type="ECO:0000256" key="6">
    <source>
        <dbReference type="ARBA" id="ARBA00023136"/>
    </source>
</evidence>
<dbReference type="PRINTS" id="PR00171">
    <property type="entry name" value="SUGRTRNSPORT"/>
</dbReference>
<dbReference type="GO" id="GO:0005353">
    <property type="term" value="F:fructose transmembrane transporter activity"/>
    <property type="evidence" value="ECO:0007669"/>
    <property type="project" value="UniProtKB-ARBA"/>
</dbReference>
<feature type="transmembrane region" description="Helical" evidence="8">
    <location>
        <begin position="192"/>
        <end position="213"/>
    </location>
</feature>
<keyword evidence="4 8" id="KW-0812">Transmembrane</keyword>
<dbReference type="InterPro" id="IPR045263">
    <property type="entry name" value="GLUT"/>
</dbReference>
<feature type="transmembrane region" description="Helical" evidence="8">
    <location>
        <begin position="70"/>
        <end position="89"/>
    </location>
</feature>
<dbReference type="PANTHER" id="PTHR23503">
    <property type="entry name" value="SOLUTE CARRIER FAMILY 2"/>
    <property type="match status" value="1"/>
</dbReference>
<keyword evidence="5 8" id="KW-1133">Transmembrane helix</keyword>
<dbReference type="InterPro" id="IPR036259">
    <property type="entry name" value="MFS_trans_sf"/>
</dbReference>
<dbReference type="AlphaFoldDB" id="A0A0A9X6J2"/>
<evidence type="ECO:0000256" key="5">
    <source>
        <dbReference type="ARBA" id="ARBA00022989"/>
    </source>
</evidence>
<dbReference type="PANTHER" id="PTHR23503:SF8">
    <property type="entry name" value="FACILITATED GLUCOSE TRANSPORTER PROTEIN 1"/>
    <property type="match status" value="1"/>
</dbReference>
<feature type="transmembrane region" description="Helical" evidence="8">
    <location>
        <begin position="437"/>
        <end position="458"/>
    </location>
</feature>
<dbReference type="GO" id="GO:1990539">
    <property type="term" value="P:fructose import across plasma membrane"/>
    <property type="evidence" value="ECO:0007669"/>
    <property type="project" value="UniProtKB-ARBA"/>
</dbReference>
<dbReference type="InterPro" id="IPR005828">
    <property type="entry name" value="MFS_sugar_transport-like"/>
</dbReference>
<feature type="transmembrane region" description="Helical" evidence="8">
    <location>
        <begin position="101"/>
        <end position="120"/>
    </location>
</feature>
<name>A0A0A9X6J2_LYGHE</name>
<feature type="transmembrane region" description="Helical" evidence="8">
    <location>
        <begin position="278"/>
        <end position="299"/>
    </location>
</feature>
<evidence type="ECO:0000256" key="3">
    <source>
        <dbReference type="ARBA" id="ARBA00022475"/>
    </source>
</evidence>
<feature type="domain" description="Major facilitator superfamily (MFS) profile" evidence="9">
    <location>
        <begin position="28"/>
        <end position="464"/>
    </location>
</feature>
<gene>
    <name evidence="10" type="primary">Slc2a1_0</name>
    <name evidence="10" type="ORF">CM83_36342</name>
</gene>
<dbReference type="InterPro" id="IPR020846">
    <property type="entry name" value="MFS_dom"/>
</dbReference>
<feature type="transmembrane region" description="Helical" evidence="8">
    <location>
        <begin position="126"/>
        <end position="146"/>
    </location>
</feature>
<evidence type="ECO:0000313" key="10">
    <source>
        <dbReference type="EMBL" id="JAG12690.1"/>
    </source>
</evidence>
<dbReference type="GO" id="GO:0005886">
    <property type="term" value="C:plasma membrane"/>
    <property type="evidence" value="ECO:0007669"/>
    <property type="project" value="UniProtKB-SubCell"/>
</dbReference>
<keyword evidence="2 7" id="KW-0813">Transport</keyword>
<dbReference type="PROSITE" id="PS50850">
    <property type="entry name" value="MFS"/>
    <property type="match status" value="1"/>
</dbReference>
<reference evidence="10" key="2">
    <citation type="submission" date="2014-07" db="EMBL/GenBank/DDBJ databases">
        <authorList>
            <person name="Hull J."/>
        </authorList>
    </citation>
    <scope>NUCLEOTIDE SEQUENCE</scope>
</reference>
<feature type="transmembrane region" description="Helical" evidence="8">
    <location>
        <begin position="319"/>
        <end position="339"/>
    </location>
</feature>
<dbReference type="FunFam" id="1.20.1250.20:FF:001511">
    <property type="entry name" value="Solute carrier family 2, facilitated glucose transporter member 5"/>
    <property type="match status" value="1"/>
</dbReference>
<protein>
    <submittedName>
        <fullName evidence="10">Solute carrier family 2, facilitated glucose transporter member 1</fullName>
    </submittedName>
</protein>
<comment type="similarity">
    <text evidence="7">Belongs to the major facilitator superfamily. Sugar transporter (TC 2.A.1.1) family.</text>
</comment>
<feature type="transmembrane region" description="Helical" evidence="8">
    <location>
        <begin position="158"/>
        <end position="180"/>
    </location>
</feature>
<sequence>MQDQVNEDCASRTSKQKNSITGVLIWTVLAVAVGSGFQHGYNTGVLNAPQKVIESWINQTTPMSENELTVVWSTATSIMCIGGIIGGALTGVLSTNVGRRMALILNNGIAIVAGLTMGGSKYVGQPWMIILGRFIIGINAGLNNGVGPMYLSEISPTGLRGSITAVYQLNMTTFILLSQIAGTDRVLGTDNLWPYLFFLVLIPAVYQILALILSPESPKYLLEINNEQKAIEASNKLSGKQEGMKNIEQIKTEIAAARTQPKVALKDMWTVNKYRKPLIILCVLMAAQQLSGVNAIIYYSTQIFKTAKLSEEEAQLATIGVGVVNVVTTIAAVFLVDVLGRKPLLIIGFGGMTIDLIFILICLYFVERSTILAYGAISLVYLFMILFAIGPGPIPWIMGSELFETAARPMGLSIAIPFNWIFNFFVGQIFLPLQEDMGPSVFIIFIVCNALATLFLVINIPETK</sequence>
<organism evidence="10">
    <name type="scientific">Lygus hesperus</name>
    <name type="common">Western plant bug</name>
    <dbReference type="NCBI Taxonomy" id="30085"/>
    <lineage>
        <taxon>Eukaryota</taxon>
        <taxon>Metazoa</taxon>
        <taxon>Ecdysozoa</taxon>
        <taxon>Arthropoda</taxon>
        <taxon>Hexapoda</taxon>
        <taxon>Insecta</taxon>
        <taxon>Pterygota</taxon>
        <taxon>Neoptera</taxon>
        <taxon>Paraneoptera</taxon>
        <taxon>Hemiptera</taxon>
        <taxon>Heteroptera</taxon>
        <taxon>Panheteroptera</taxon>
        <taxon>Cimicomorpha</taxon>
        <taxon>Miridae</taxon>
        <taxon>Mirini</taxon>
        <taxon>Lygus</taxon>
    </lineage>
</organism>
<dbReference type="PROSITE" id="PS00216">
    <property type="entry name" value="SUGAR_TRANSPORT_1"/>
    <property type="match status" value="1"/>
</dbReference>